<sequence length="61" mass="6515">MRLTGIQNALDEIALLPGVLAPVVRLRPLMLTGLLTALVVFGTVGCRLIEGWSWPICSAVV</sequence>
<organism evidence="1 2">
    <name type="scientific">Deinococcus antarcticus</name>
    <dbReference type="NCBI Taxonomy" id="1298767"/>
    <lineage>
        <taxon>Bacteria</taxon>
        <taxon>Thermotogati</taxon>
        <taxon>Deinococcota</taxon>
        <taxon>Deinococci</taxon>
        <taxon>Deinococcales</taxon>
        <taxon>Deinococcaceae</taxon>
        <taxon>Deinococcus</taxon>
    </lineage>
</organism>
<dbReference type="EMBL" id="JBHRZF010000216">
    <property type="protein sequence ID" value="MFC3862842.1"/>
    <property type="molecule type" value="Genomic_DNA"/>
</dbReference>
<comment type="caution">
    <text evidence="1">The sequence shown here is derived from an EMBL/GenBank/DDBJ whole genome shotgun (WGS) entry which is preliminary data.</text>
</comment>
<keyword evidence="2" id="KW-1185">Reference proteome</keyword>
<dbReference type="RefSeq" id="WP_380080777.1">
    <property type="nucleotide sequence ID" value="NZ_JBHRZF010000216.1"/>
</dbReference>
<name>A0ABV8AE88_9DEIO</name>
<dbReference type="Proteomes" id="UP001595748">
    <property type="component" value="Unassembled WGS sequence"/>
</dbReference>
<accession>A0ABV8AE88</accession>
<gene>
    <name evidence="1" type="ORF">ACFOPQ_18925</name>
</gene>
<reference evidence="2" key="1">
    <citation type="journal article" date="2019" name="Int. J. Syst. Evol. Microbiol.">
        <title>The Global Catalogue of Microorganisms (GCM) 10K type strain sequencing project: providing services to taxonomists for standard genome sequencing and annotation.</title>
        <authorList>
            <consortium name="The Broad Institute Genomics Platform"/>
            <consortium name="The Broad Institute Genome Sequencing Center for Infectious Disease"/>
            <person name="Wu L."/>
            <person name="Ma J."/>
        </authorList>
    </citation>
    <scope>NUCLEOTIDE SEQUENCE [LARGE SCALE GENOMIC DNA]</scope>
    <source>
        <strain evidence="2">CCTCC AB 2013263</strain>
    </source>
</reference>
<evidence type="ECO:0000313" key="1">
    <source>
        <dbReference type="EMBL" id="MFC3862842.1"/>
    </source>
</evidence>
<protein>
    <submittedName>
        <fullName evidence="1">Uncharacterized protein</fullName>
    </submittedName>
</protein>
<proteinExistence type="predicted"/>
<evidence type="ECO:0000313" key="2">
    <source>
        <dbReference type="Proteomes" id="UP001595748"/>
    </source>
</evidence>